<evidence type="ECO:0000313" key="2">
    <source>
        <dbReference type="Proteomes" id="UP001055439"/>
    </source>
</evidence>
<dbReference type="Proteomes" id="UP001055439">
    <property type="component" value="Chromosome 5"/>
</dbReference>
<sequence length="303" mass="33057">MCRSPSRRPHWKLLRRRDEVGRIAIGLRGAPRGHNFIVAVVTLMDVAQVLILASNISVVSKDQGASYMGAALDPSNCLKNNLSTEGRVNGSFTLSHGLCSWGGPPRDHRALNPMGGDPSCGNSLSLSRFCNPPQYYCIRVPIISTASISIWPPNLDLYDSTSEPAERNPFPFLLPFDLSLMITFVDVKSKALSIQPSFCVYILSLFVLMLLSRCFLLPRLLPITFCWIEILSSTKVAPPLLATAADVLGHRNLPFIPKAKFMATTIKHKTVKGSHNHLCLAPPPAAISFLGLVGSIQLGKAKT</sequence>
<dbReference type="EMBL" id="CP097507">
    <property type="protein sequence ID" value="URE05000.1"/>
    <property type="molecule type" value="Genomic_DNA"/>
</dbReference>
<proteinExistence type="predicted"/>
<dbReference type="AlphaFoldDB" id="A0A9E7K6H3"/>
<evidence type="ECO:0000313" key="1">
    <source>
        <dbReference type="EMBL" id="URE05000.1"/>
    </source>
</evidence>
<accession>A0A9E7K6H3</accession>
<name>A0A9E7K6H3_9LILI</name>
<keyword evidence="2" id="KW-1185">Reference proteome</keyword>
<protein>
    <submittedName>
        <fullName evidence="1">Uncharacterized protein</fullName>
    </submittedName>
</protein>
<organism evidence="1 2">
    <name type="scientific">Musa troglodytarum</name>
    <name type="common">fe'i banana</name>
    <dbReference type="NCBI Taxonomy" id="320322"/>
    <lineage>
        <taxon>Eukaryota</taxon>
        <taxon>Viridiplantae</taxon>
        <taxon>Streptophyta</taxon>
        <taxon>Embryophyta</taxon>
        <taxon>Tracheophyta</taxon>
        <taxon>Spermatophyta</taxon>
        <taxon>Magnoliopsida</taxon>
        <taxon>Liliopsida</taxon>
        <taxon>Zingiberales</taxon>
        <taxon>Musaceae</taxon>
        <taxon>Musa</taxon>
    </lineage>
</organism>
<reference evidence="1" key="1">
    <citation type="submission" date="2022-05" db="EMBL/GenBank/DDBJ databases">
        <title>The Musa troglodytarum L. genome provides insights into the mechanism of non-climacteric behaviour and enrichment of carotenoids.</title>
        <authorList>
            <person name="Wang J."/>
        </authorList>
    </citation>
    <scope>NUCLEOTIDE SEQUENCE</scope>
    <source>
        <tissue evidence="1">Leaf</tissue>
    </source>
</reference>
<gene>
    <name evidence="1" type="ORF">MUK42_30036</name>
</gene>